<dbReference type="InterPro" id="IPR024370">
    <property type="entry name" value="PBP_domain"/>
</dbReference>
<dbReference type="Gene3D" id="3.40.190.10">
    <property type="entry name" value="Periplasmic binding protein-like II"/>
    <property type="match status" value="2"/>
</dbReference>
<dbReference type="EMBL" id="CABFVA020000074">
    <property type="protein sequence ID" value="VVM06769.1"/>
    <property type="molecule type" value="Genomic_DNA"/>
</dbReference>
<evidence type="ECO:0000256" key="1">
    <source>
        <dbReference type="ARBA" id="ARBA00022729"/>
    </source>
</evidence>
<evidence type="ECO:0000259" key="2">
    <source>
        <dbReference type="Pfam" id="PF12849"/>
    </source>
</evidence>
<dbReference type="PANTHER" id="PTHR30570">
    <property type="entry name" value="PERIPLASMIC PHOSPHATE BINDING COMPONENT OF PHOSPHATE ABC TRANSPORTER"/>
    <property type="match status" value="1"/>
</dbReference>
<feature type="domain" description="PBP" evidence="2">
    <location>
        <begin position="88"/>
        <end position="357"/>
    </location>
</feature>
<accession>A0A5E6MC20</accession>
<proteinExistence type="predicted"/>
<dbReference type="Pfam" id="PF12849">
    <property type="entry name" value="PBP_like_2"/>
    <property type="match status" value="1"/>
</dbReference>
<dbReference type="InterPro" id="IPR050811">
    <property type="entry name" value="Phosphate_ABC_transporter"/>
</dbReference>
<dbReference type="PANTHER" id="PTHR30570:SF6">
    <property type="entry name" value="PHOSPHATE-BINDING PROTEIN PSTS"/>
    <property type="match status" value="1"/>
</dbReference>
<organism evidence="3 4">
    <name type="scientific">Methylacidimicrobium tartarophylax</name>
    <dbReference type="NCBI Taxonomy" id="1041768"/>
    <lineage>
        <taxon>Bacteria</taxon>
        <taxon>Pseudomonadati</taxon>
        <taxon>Verrucomicrobiota</taxon>
        <taxon>Methylacidimicrobium</taxon>
    </lineage>
</organism>
<dbReference type="Proteomes" id="UP000334923">
    <property type="component" value="Unassembled WGS sequence"/>
</dbReference>
<reference evidence="3 4" key="1">
    <citation type="submission" date="2019-09" db="EMBL/GenBank/DDBJ databases">
        <authorList>
            <person name="Cremers G."/>
        </authorList>
    </citation>
    <scope>NUCLEOTIDE SEQUENCE [LARGE SCALE GENOMIC DNA]</scope>
    <source>
        <strain evidence="3">4A</strain>
    </source>
</reference>
<keyword evidence="4" id="KW-1185">Reference proteome</keyword>
<name>A0A5E6MC20_9BACT</name>
<dbReference type="AlphaFoldDB" id="A0A5E6MC20"/>
<keyword evidence="1" id="KW-0732">Signal</keyword>
<evidence type="ECO:0000313" key="3">
    <source>
        <dbReference type="EMBL" id="VVM06769.1"/>
    </source>
</evidence>
<dbReference type="SUPFAM" id="SSF53850">
    <property type="entry name" value="Periplasmic binding protein-like II"/>
    <property type="match status" value="1"/>
</dbReference>
<protein>
    <submittedName>
        <fullName evidence="3">Phosphate-binding protein PstS</fullName>
    </submittedName>
</protein>
<evidence type="ECO:0000313" key="4">
    <source>
        <dbReference type="Proteomes" id="UP000334923"/>
    </source>
</evidence>
<sequence>MRRPALKKGEAEMGALVRAGTMRRRAHRLVSLGRRLSLIASSALAWMIAGIASPSAHALKFVAIQHHRHADASMPPWKPGKLDLQPEEELHIVGADVMDRMTLGWVERMREAYPRLSVTMEARASGTGIPALIDGRGDVATIGREMLPAEEKAFIDKFGCKPFAIRVATGSVGSLGKTAAIVILVDKGNPIPGLTLAQLDAIYGTDRKRGEKTEIRTWGALGLKGEWEKRPIHLYGLAAPNGIEAYFQARVLEGGAYRPDIQFVKGSGFTHAFNVAVHDMAAKPGGLTYATLANLEPNVRPVPLSENPRGPFLLPTTETVYEHAYPLSRSIYLYVNRPPGKPLEPKVEEFLKLVLSRQGQEEVAKDGVYLPLTPSLVREELAKLRN</sequence>
<gene>
    <name evidence="3" type="primary">pstS</name>
    <name evidence="3" type="ORF">MAMT_01403</name>
</gene>